<dbReference type="GO" id="GO:0006281">
    <property type="term" value="P:DNA repair"/>
    <property type="evidence" value="ECO:0007669"/>
    <property type="project" value="TreeGrafter"/>
</dbReference>
<protein>
    <submittedName>
        <fullName evidence="1">Hydrolase</fullName>
    </submittedName>
</protein>
<dbReference type="AlphaFoldDB" id="A0A919UIS4"/>
<dbReference type="EMBL" id="BONQ01000166">
    <property type="protein sequence ID" value="GIG51958.1"/>
    <property type="molecule type" value="Genomic_DNA"/>
</dbReference>
<name>A0A919UIS4_9ACTN</name>
<dbReference type="Pfam" id="PF13419">
    <property type="entry name" value="HAD_2"/>
    <property type="match status" value="1"/>
</dbReference>
<keyword evidence="2" id="KW-1185">Reference proteome</keyword>
<organism evidence="1 2">
    <name type="scientific">Dactylosporangium siamense</name>
    <dbReference type="NCBI Taxonomy" id="685454"/>
    <lineage>
        <taxon>Bacteria</taxon>
        <taxon>Bacillati</taxon>
        <taxon>Actinomycetota</taxon>
        <taxon>Actinomycetes</taxon>
        <taxon>Micromonosporales</taxon>
        <taxon>Micromonosporaceae</taxon>
        <taxon>Dactylosporangium</taxon>
    </lineage>
</organism>
<dbReference type="SUPFAM" id="SSF56784">
    <property type="entry name" value="HAD-like"/>
    <property type="match status" value="1"/>
</dbReference>
<dbReference type="InterPro" id="IPR036412">
    <property type="entry name" value="HAD-like_sf"/>
</dbReference>
<dbReference type="RefSeq" id="WP_203853558.1">
    <property type="nucleotide sequence ID" value="NZ_BAAAVW010000034.1"/>
</dbReference>
<comment type="caution">
    <text evidence="1">The sequence shown here is derived from an EMBL/GenBank/DDBJ whole genome shotgun (WGS) entry which is preliminary data.</text>
</comment>
<dbReference type="InterPro" id="IPR050155">
    <property type="entry name" value="HAD-like_hydrolase_sf"/>
</dbReference>
<dbReference type="Proteomes" id="UP000660611">
    <property type="component" value="Unassembled WGS sequence"/>
</dbReference>
<gene>
    <name evidence="1" type="ORF">Dsi01nite_099990</name>
</gene>
<dbReference type="GO" id="GO:0005829">
    <property type="term" value="C:cytosol"/>
    <property type="evidence" value="ECO:0007669"/>
    <property type="project" value="TreeGrafter"/>
</dbReference>
<dbReference type="CDD" id="cd01427">
    <property type="entry name" value="HAD_like"/>
    <property type="match status" value="1"/>
</dbReference>
<dbReference type="InterPro" id="IPR023214">
    <property type="entry name" value="HAD_sf"/>
</dbReference>
<dbReference type="InterPro" id="IPR041492">
    <property type="entry name" value="HAD_2"/>
</dbReference>
<evidence type="ECO:0000313" key="1">
    <source>
        <dbReference type="EMBL" id="GIG51958.1"/>
    </source>
</evidence>
<dbReference type="PANTHER" id="PTHR43434">
    <property type="entry name" value="PHOSPHOGLYCOLATE PHOSPHATASE"/>
    <property type="match status" value="1"/>
</dbReference>
<dbReference type="GO" id="GO:0008967">
    <property type="term" value="F:phosphoglycolate phosphatase activity"/>
    <property type="evidence" value="ECO:0007669"/>
    <property type="project" value="TreeGrafter"/>
</dbReference>
<sequence>MTSDLRVLLDRSRAILLDFDGPVCSIFGGYPAPMIAAELLNLLDSRGVEVGNDIRIETDPMEVLRWSATLGKPELTREVEDALCRAELLAADSAIPEPYGREVIVAAREAGKPVAIVSNNSAGAIEAYLDAHRLRQHIAYIAGRAHAQPDRMKPNPEPIWRATTAVEVQSAESVLIGDSLFDIEGAQNAGVPVIAYANKPPKVQRFTDAHADIVLTSMGDIAAALLPSTRQW</sequence>
<evidence type="ECO:0000313" key="2">
    <source>
        <dbReference type="Proteomes" id="UP000660611"/>
    </source>
</evidence>
<dbReference type="PANTHER" id="PTHR43434:SF1">
    <property type="entry name" value="PHOSPHOGLYCOLATE PHOSPHATASE"/>
    <property type="match status" value="1"/>
</dbReference>
<proteinExistence type="predicted"/>
<accession>A0A919UIS4</accession>
<reference evidence="1" key="1">
    <citation type="submission" date="2021-01" db="EMBL/GenBank/DDBJ databases">
        <title>Whole genome shotgun sequence of Dactylosporangium siamense NBRC 106093.</title>
        <authorList>
            <person name="Komaki H."/>
            <person name="Tamura T."/>
        </authorList>
    </citation>
    <scope>NUCLEOTIDE SEQUENCE</scope>
    <source>
        <strain evidence="1">NBRC 106093</strain>
    </source>
</reference>
<keyword evidence="1" id="KW-0378">Hydrolase</keyword>
<dbReference type="Gene3D" id="3.40.50.1000">
    <property type="entry name" value="HAD superfamily/HAD-like"/>
    <property type="match status" value="1"/>
</dbReference>